<dbReference type="RefSeq" id="XP_019705881.1">
    <property type="nucleotide sequence ID" value="XM_019850322.2"/>
</dbReference>
<feature type="coiled-coil region" evidence="8">
    <location>
        <begin position="486"/>
        <end position="513"/>
    </location>
</feature>
<feature type="coiled-coil region" evidence="8">
    <location>
        <begin position="1480"/>
        <end position="1549"/>
    </location>
</feature>
<dbReference type="GO" id="GO:0005874">
    <property type="term" value="C:microtubule"/>
    <property type="evidence" value="ECO:0007669"/>
    <property type="project" value="UniProtKB-KW"/>
</dbReference>
<dbReference type="FunFam" id="3.40.850.10:FF:000033">
    <property type="entry name" value="Kinesin-like protein KIN-12E"/>
    <property type="match status" value="1"/>
</dbReference>
<evidence type="ECO:0000313" key="12">
    <source>
        <dbReference type="RefSeq" id="XP_019705881.1"/>
    </source>
</evidence>
<feature type="coiled-coil region" evidence="8">
    <location>
        <begin position="890"/>
        <end position="917"/>
    </location>
</feature>
<dbReference type="CDD" id="cd01373">
    <property type="entry name" value="KISc_KLP2_like"/>
    <property type="match status" value="1"/>
</dbReference>
<name>A0A6J0PHK5_ELAGV</name>
<keyword evidence="4 8" id="KW-0175">Coiled coil</keyword>
<feature type="coiled-coil region" evidence="8">
    <location>
        <begin position="567"/>
        <end position="594"/>
    </location>
</feature>
<dbReference type="GO" id="GO:0007018">
    <property type="term" value="P:microtubule-based movement"/>
    <property type="evidence" value="ECO:0007669"/>
    <property type="project" value="InterPro"/>
</dbReference>
<dbReference type="SUPFAM" id="SSF52540">
    <property type="entry name" value="P-loop containing nucleoside triphosphate hydrolases"/>
    <property type="match status" value="1"/>
</dbReference>
<dbReference type="Pfam" id="PF00225">
    <property type="entry name" value="Kinesin"/>
    <property type="match status" value="1"/>
</dbReference>
<gene>
    <name evidence="12" type="primary">LOC105045108</name>
</gene>
<evidence type="ECO:0000256" key="9">
    <source>
        <dbReference type="SAM" id="MobiDB-lite"/>
    </source>
</evidence>
<protein>
    <submittedName>
        <fullName evidence="12">Kinesin-like protein KIN-12E isoform X3</fullName>
    </submittedName>
</protein>
<accession>A0A6J0PHK5</accession>
<sequence>MSFSSRRSGSRTRPAEGNENEHGNPADPVHLPPPRSPLISIQDLFQNPREGPSSELRLADFPIKVSGATPRSAPSTPARGLSRVCSGIGSSGANNAGHQLAGRERGFLSRVSTGIPEMKHLVPVDVPHFELNEDPSFWKDHNVQVLIRIRPISGTESALQGYKRCLVQESSQTLVWAGHPETRFTFDHIACETISQEKLFEVVGLPMVENCMSGYNSCMFAYGQTGSGKTHTMMGEIREMDNILCEDCGMTPRIFEYLFSRIREEENNRSGEQLKYSCKCSFLEIYNEQITDLLEPSSTNLQLREDLKKGVYVENLKEFEVSSVKDVLELLIQGAANRKMAATHMNLESSRSHSVLTCVIESRWEKDSMTHLRFGRLNLVDLAGSERQKSSGAEGERLKEAANINRSLSTLGLVIMTLVDIANGKSRHVPYRDSRLTFLLQDSLGGNSKTTIIANVSPSICSASETLSTLKFAQRAKLIQNNAKVNEDASGDVMALQRQIQTLKDQLNFLIKHQSVTRSLNYPSPGLELGNSGGLFDDFDSLGGGNPNAFSDLGHLNQKIKHLETALTGALRREKTVEDEVRRLEAEIKHMNCLVHQREDDAQRTKVMLRLREEKLRRLEMLADDVVTSDGYLMGENAALSAEIQLLQERMESNPNLTQFALENMRLVEQLRMFQNFYHQGERELLLAEVSHLRNQLLKVLEGKFTPVTRGATQGDDASKELDTCKRQLDACLADNARLTWEIYDLRCQLKQCLDFEQTAVVTVGDEFTVNDRNKELHKQTAFGDVEKELKDARVLIRIMESQQIQLTAQLDTLKQENDRFLELLQSQVHDETCLKKHHNYGMQLSEKLGIVFKACHADEVQIPEDTQKLAFIATSENVVKDVEAKIMDKQHKDEQISTWQQEIEQVQEQVEVETAKTILALQEEIAALQQDVLSRNTYDLSSVANYELLRTRNEELNNQVHILMQENVKLSNLVAARDAETSALSDEWEKALIDLTEFLLDGCKSLEDASQYIESIVNSFPQGNAWINEQVERAIKVFVEKEKLIADLQKRVNDAQQMELEMKSKLDSLRGATLAITEVQQIEHDENAKELIHLRKLLDEQALKIEELENAVKCKENHIVEARKSADAAFLVTKKLFAMNDSESLDVQITKSGINMLLDENSQVESINQAEGSDTTKSEIHILSMDAQRDNIKNRIQNEKSPLSVEDPSLKAQEANAEENSCALEELRVQVGMAVQRFVDINKVLHTSYADTERHIAAIISDVNSTYSAIKMLFHDSINDVHEINDRIRELKVQRMTLPSIMIEYPKFGAHADIKSTAMQIIVDGLAKINKSLSGIKSGFLLLFNASKTLSIHKDGDKLIPNLMEDVEIAMNALVEIHFQLGMLFHDKDAANCLAPGIHSNEPPHAGADNMVLDVIPKYPSDQIAISQLSHMLQNLEERIEEVDVDHCRNKEKLRLKMSHAWQDAEKETKQATGFLQKFEKAQETMEEAELVLQALLKANEDAKCERDRWKQASQELLADRTTLVEELHRLEALNFSVDNQNQNLEKQVHSTIAEILGIAISLSESFVEMRRITLEEVNVICSDMFSFGHELLQWIGTSRSWLEETISEIMEKGFSLLVLCQCHIGAFSEQNKHLNVASLEYSQLGSYSVPENVDNNRMDVPIDTLITKGLADMVARNDCKLNFFGLRNTEGVQNEFQTVEDLVVGPIGNMHTVDDETTKLSSDQKGTKDRAAKLQRNHLDLTHDTELVKGMIAKMADYLDNFVQELTLCGEAPICANFPIRKGKTELLTVAGETGKTDTLVSSGASCFEIHKDFELKSSIFQDDKMGILKCENDIHDDRISGAQTDIKVLLVDIGHLKHQCAQLIASHLDLENDGELSLCQYNNVQKSSVNKHNVKLMYGEKEETGRFHYLQAKTEFGNQLIQTLNELRNNLCYIVGLVHPRLHFHALNKSTDSFLGKMFQNICSIEEKMYMLLHIGSNEVKDVVTDALSLKRESARKDNIIRGLLFDLRLLQESSSNVKDMKDESTEMVTTLSNVQNELAIKTAQVNNILSRQGKLEAQLAESEAALSSSKSELEQAQKLCVMLTNENTELRLLLEDEHIRNTQTEELLEEKRTVIDGLERQILSNNSSVEGILDNLTRVSNERNHFQAEIVYLNDKLDMAMTLVDEKEAIAVEAHQVAESSKIFAEEKEEEVKILEHCIQELEGTINVLERKVDDMKEEVESYKLIRNNLEQEIQVLTDRIHMVENAAESLIAEDSSLGEGSSEIPRWLDDRIIELCEARKHIKDLEMEILYKEKQIEQYREHVSELVLHSEAQSSLYQEKFKALEGAFSEVKADASTSNPSESHAANKMEKNSVRARGSGSPFRCISSLVQQMNLEKDQELSVARHQIEELEALAANRQKEVCMLTARLAAVDSMTHDVIRDLLGVKLDLTNYANLIDQEELQKLLMTAQQQIEETKAKDMEILNLKKQINYLLEARDGLAEEVNQRKSDILANQVLIEQLQQRDQLLTAQNEMLKMDKANLHQKIAKMDKTVKSLVGSSSIQDHLRHPLKTKESSQNVGLEDLGNRLAESDKLISHARKELARYHKSSSRMPFDQYQ</sequence>
<feature type="coiled-coil region" evidence="8">
    <location>
        <begin position="2189"/>
        <end position="2258"/>
    </location>
</feature>
<reference evidence="12" key="1">
    <citation type="submission" date="2025-08" db="UniProtKB">
        <authorList>
            <consortium name="RefSeq"/>
        </authorList>
    </citation>
    <scope>IDENTIFICATION</scope>
</reference>
<feature type="compositionally biased region" description="Basic and acidic residues" evidence="9">
    <location>
        <begin position="13"/>
        <end position="24"/>
    </location>
</feature>
<dbReference type="InterPro" id="IPR036961">
    <property type="entry name" value="Kinesin_motor_dom_sf"/>
</dbReference>
<feature type="domain" description="Kinesin motor" evidence="10">
    <location>
        <begin position="142"/>
        <end position="479"/>
    </location>
</feature>
<evidence type="ECO:0000256" key="1">
    <source>
        <dbReference type="ARBA" id="ARBA00022701"/>
    </source>
</evidence>
<dbReference type="InterPro" id="IPR019821">
    <property type="entry name" value="Kinesin_motor_CS"/>
</dbReference>
<proteinExistence type="inferred from homology"/>
<feature type="coiled-coil region" evidence="8">
    <location>
        <begin position="1039"/>
        <end position="1066"/>
    </location>
</feature>
<evidence type="ECO:0000256" key="2">
    <source>
        <dbReference type="ARBA" id="ARBA00022741"/>
    </source>
</evidence>
<evidence type="ECO:0000313" key="11">
    <source>
        <dbReference type="Proteomes" id="UP000504607"/>
    </source>
</evidence>
<dbReference type="InterPro" id="IPR044986">
    <property type="entry name" value="KIF15/KIN-12"/>
</dbReference>
<dbReference type="InterPro" id="IPR027417">
    <property type="entry name" value="P-loop_NTPase"/>
</dbReference>
<dbReference type="InterPro" id="IPR001752">
    <property type="entry name" value="Kinesin_motor_dom"/>
</dbReference>
<dbReference type="Gene3D" id="3.40.850.10">
    <property type="entry name" value="Kinesin motor domain"/>
    <property type="match status" value="1"/>
</dbReference>
<feature type="coiled-coil region" evidence="8">
    <location>
        <begin position="2063"/>
        <end position="2125"/>
    </location>
</feature>
<dbReference type="Proteomes" id="UP000504607">
    <property type="component" value="Chromosome 5"/>
</dbReference>
<dbReference type="OrthoDB" id="3176171at2759"/>
<keyword evidence="5 7" id="KW-0505">Motor protein</keyword>
<dbReference type="GO" id="GO:0003777">
    <property type="term" value="F:microtubule motor activity"/>
    <property type="evidence" value="ECO:0007669"/>
    <property type="project" value="InterPro"/>
</dbReference>
<dbReference type="PRINTS" id="PR00380">
    <property type="entry name" value="KINESINHEAVY"/>
</dbReference>
<feature type="region of interest" description="Disordered" evidence="9">
    <location>
        <begin position="1"/>
        <end position="40"/>
    </location>
</feature>
<feature type="coiled-coil region" evidence="8">
    <location>
        <begin position="1092"/>
        <end position="1126"/>
    </location>
</feature>
<dbReference type="GO" id="GO:0008017">
    <property type="term" value="F:microtubule binding"/>
    <property type="evidence" value="ECO:0007669"/>
    <property type="project" value="InterPro"/>
</dbReference>
<feature type="region of interest" description="Disordered" evidence="9">
    <location>
        <begin position="2339"/>
        <end position="2364"/>
    </location>
</feature>
<evidence type="ECO:0000256" key="7">
    <source>
        <dbReference type="PROSITE-ProRule" id="PRU00283"/>
    </source>
</evidence>
<dbReference type="GO" id="GO:0005524">
    <property type="term" value="F:ATP binding"/>
    <property type="evidence" value="ECO:0007669"/>
    <property type="project" value="UniProtKB-UniRule"/>
</dbReference>
<evidence type="ECO:0000259" key="10">
    <source>
        <dbReference type="PROSITE" id="PS50067"/>
    </source>
</evidence>
<dbReference type="SMART" id="SM00129">
    <property type="entry name" value="KISc"/>
    <property type="match status" value="1"/>
</dbReference>
<feature type="binding site" evidence="7">
    <location>
        <begin position="223"/>
        <end position="230"/>
    </location>
    <ligand>
        <name>ATP</name>
        <dbReference type="ChEBI" id="CHEBI:30616"/>
    </ligand>
</feature>
<feature type="compositionally biased region" description="Polar residues" evidence="9">
    <location>
        <begin position="2340"/>
        <end position="2349"/>
    </location>
</feature>
<keyword evidence="1" id="KW-0493">Microtubule</keyword>
<keyword evidence="2 7" id="KW-0547">Nucleotide-binding</keyword>
<dbReference type="PANTHER" id="PTHR37739:SF18">
    <property type="entry name" value="KINESIN-LIKE PROTEIN KIN-12C"/>
    <property type="match status" value="1"/>
</dbReference>
<dbReference type="PROSITE" id="PS50067">
    <property type="entry name" value="KINESIN_MOTOR_2"/>
    <property type="match status" value="1"/>
</dbReference>
<evidence type="ECO:0000256" key="4">
    <source>
        <dbReference type="ARBA" id="ARBA00023054"/>
    </source>
</evidence>
<dbReference type="PANTHER" id="PTHR37739">
    <property type="entry name" value="KINESIN-LIKE PROTEIN KIN-12D"/>
    <property type="match status" value="1"/>
</dbReference>
<evidence type="ECO:0000256" key="3">
    <source>
        <dbReference type="ARBA" id="ARBA00022840"/>
    </source>
</evidence>
<evidence type="ECO:0000256" key="5">
    <source>
        <dbReference type="ARBA" id="ARBA00023175"/>
    </source>
</evidence>
<feature type="coiled-coil region" evidence="8">
    <location>
        <begin position="947"/>
        <end position="974"/>
    </location>
</feature>
<dbReference type="PROSITE" id="PS00411">
    <property type="entry name" value="KINESIN_MOTOR_1"/>
    <property type="match status" value="1"/>
</dbReference>
<feature type="coiled-coil region" evidence="8">
    <location>
        <begin position="2379"/>
        <end position="2406"/>
    </location>
</feature>
<evidence type="ECO:0000256" key="8">
    <source>
        <dbReference type="SAM" id="Coils"/>
    </source>
</evidence>
<organism evidence="11 12">
    <name type="scientific">Elaeis guineensis var. tenera</name>
    <name type="common">Oil palm</name>
    <dbReference type="NCBI Taxonomy" id="51953"/>
    <lineage>
        <taxon>Eukaryota</taxon>
        <taxon>Viridiplantae</taxon>
        <taxon>Streptophyta</taxon>
        <taxon>Embryophyta</taxon>
        <taxon>Tracheophyta</taxon>
        <taxon>Spermatophyta</taxon>
        <taxon>Magnoliopsida</taxon>
        <taxon>Liliopsida</taxon>
        <taxon>Arecaceae</taxon>
        <taxon>Arecoideae</taxon>
        <taxon>Cocoseae</taxon>
        <taxon>Elaeidinae</taxon>
        <taxon>Elaeis</taxon>
    </lineage>
</organism>
<keyword evidence="11" id="KW-1185">Reference proteome</keyword>
<evidence type="ECO:0000256" key="6">
    <source>
        <dbReference type="ARBA" id="ARBA00034488"/>
    </source>
</evidence>
<keyword evidence="3 7" id="KW-0067">ATP-binding</keyword>
<comment type="similarity">
    <text evidence="6">Belongs to the TRAFAC class myosin-kinesin ATPase superfamily. Kinesin family. KIN-12 subfamily.</text>
</comment>